<dbReference type="RefSeq" id="WP_346077753.1">
    <property type="nucleotide sequence ID" value="NZ_BAAARB010000039.1"/>
</dbReference>
<accession>A0ABP5V4N1</accession>
<protein>
    <submittedName>
        <fullName evidence="1">Uncharacterized protein</fullName>
    </submittedName>
</protein>
<comment type="caution">
    <text evidence="1">The sequence shown here is derived from an EMBL/GenBank/DDBJ whole genome shotgun (WGS) entry which is preliminary data.</text>
</comment>
<sequence>MIEIVTGAEVNEATGKLEDVYDTFDGPEVTWVTEPSGVLVVMERPGKLWVAYAPGSWMKVRSV</sequence>
<dbReference type="Proteomes" id="UP001501170">
    <property type="component" value="Unassembled WGS sequence"/>
</dbReference>
<reference evidence="2" key="1">
    <citation type="journal article" date="2019" name="Int. J. Syst. Evol. Microbiol.">
        <title>The Global Catalogue of Microorganisms (GCM) 10K type strain sequencing project: providing services to taxonomists for standard genome sequencing and annotation.</title>
        <authorList>
            <consortium name="The Broad Institute Genomics Platform"/>
            <consortium name="The Broad Institute Genome Sequencing Center for Infectious Disease"/>
            <person name="Wu L."/>
            <person name="Ma J."/>
        </authorList>
    </citation>
    <scope>NUCLEOTIDE SEQUENCE [LARGE SCALE GENOMIC DNA]</scope>
    <source>
        <strain evidence="2">JCM 16227</strain>
    </source>
</reference>
<keyword evidence="2" id="KW-1185">Reference proteome</keyword>
<evidence type="ECO:0000313" key="2">
    <source>
        <dbReference type="Proteomes" id="UP001501170"/>
    </source>
</evidence>
<name>A0ABP5V4N1_9ACTN</name>
<organism evidence="1 2">
    <name type="scientific">Gordonia cholesterolivorans</name>
    <dbReference type="NCBI Taxonomy" id="559625"/>
    <lineage>
        <taxon>Bacteria</taxon>
        <taxon>Bacillati</taxon>
        <taxon>Actinomycetota</taxon>
        <taxon>Actinomycetes</taxon>
        <taxon>Mycobacteriales</taxon>
        <taxon>Gordoniaceae</taxon>
        <taxon>Gordonia</taxon>
    </lineage>
</organism>
<dbReference type="EMBL" id="BAAARB010000039">
    <property type="protein sequence ID" value="GAA2394240.1"/>
    <property type="molecule type" value="Genomic_DNA"/>
</dbReference>
<evidence type="ECO:0000313" key="1">
    <source>
        <dbReference type="EMBL" id="GAA2394240.1"/>
    </source>
</evidence>
<gene>
    <name evidence="1" type="ORF">GCM10009855_37070</name>
</gene>
<proteinExistence type="predicted"/>